<sequence>AMGSDGAAIAVDPTVAMDSYFVPQGISADIIATEYGFTRDQADALAVESQKRAKAAWDDNRFEKSIITVK</sequence>
<evidence type="ECO:0000259" key="1">
    <source>
        <dbReference type="Pfam" id="PF00108"/>
    </source>
</evidence>
<dbReference type="Gene3D" id="3.40.47.10">
    <property type="match status" value="2"/>
</dbReference>
<dbReference type="InterPro" id="IPR016039">
    <property type="entry name" value="Thiolase-like"/>
</dbReference>
<dbReference type="SUPFAM" id="SSF53901">
    <property type="entry name" value="Thiolase-like"/>
    <property type="match status" value="1"/>
</dbReference>
<comment type="caution">
    <text evidence="2">The sequence shown here is derived from an EMBL/GenBank/DDBJ whole genome shotgun (WGS) entry which is preliminary data.</text>
</comment>
<evidence type="ECO:0000313" key="2">
    <source>
        <dbReference type="EMBL" id="HAR53618.1"/>
    </source>
</evidence>
<dbReference type="InterPro" id="IPR020616">
    <property type="entry name" value="Thiolase_N"/>
</dbReference>
<dbReference type="Pfam" id="PF00108">
    <property type="entry name" value="Thiolase_N"/>
    <property type="match status" value="1"/>
</dbReference>
<proteinExistence type="predicted"/>
<feature type="non-terminal residue" evidence="2">
    <location>
        <position position="1"/>
    </location>
</feature>
<protein>
    <submittedName>
        <fullName evidence="2">Acetyl-CoA C-acyltransferase</fullName>
        <ecNumber evidence="2">2.3.1.9</ecNumber>
    </submittedName>
</protein>
<reference evidence="2 3" key="1">
    <citation type="journal article" date="2018" name="Nat. Biotechnol.">
        <title>A standardized bacterial taxonomy based on genome phylogeny substantially revises the tree of life.</title>
        <authorList>
            <person name="Parks D.H."/>
            <person name="Chuvochina M."/>
            <person name="Waite D.W."/>
            <person name="Rinke C."/>
            <person name="Skarshewski A."/>
            <person name="Chaumeil P.A."/>
            <person name="Hugenholtz P."/>
        </authorList>
    </citation>
    <scope>NUCLEOTIDE SEQUENCE [LARGE SCALE GENOMIC DNA]</scope>
    <source>
        <strain evidence="2">UBA9169</strain>
    </source>
</reference>
<keyword evidence="2" id="KW-0012">Acyltransferase</keyword>
<dbReference type="AlphaFoldDB" id="A0A348WGF6"/>
<dbReference type="EC" id="2.3.1.9" evidence="2"/>
<dbReference type="Proteomes" id="UP000264719">
    <property type="component" value="Unassembled WGS sequence"/>
</dbReference>
<feature type="domain" description="Thiolase N-terminal" evidence="1">
    <location>
        <begin position="22"/>
        <end position="69"/>
    </location>
</feature>
<dbReference type="GO" id="GO:0003985">
    <property type="term" value="F:acetyl-CoA C-acetyltransferase activity"/>
    <property type="evidence" value="ECO:0007669"/>
    <property type="project" value="UniProtKB-EC"/>
</dbReference>
<accession>A0A348WGF6</accession>
<evidence type="ECO:0000313" key="3">
    <source>
        <dbReference type="Proteomes" id="UP000264719"/>
    </source>
</evidence>
<keyword evidence="2" id="KW-0808">Transferase</keyword>
<dbReference type="EMBL" id="DMVW01000169">
    <property type="protein sequence ID" value="HAR53618.1"/>
    <property type="molecule type" value="Genomic_DNA"/>
</dbReference>
<organism evidence="2 3">
    <name type="scientific">Roseovarius nubinhibens</name>
    <dbReference type="NCBI Taxonomy" id="314263"/>
    <lineage>
        <taxon>Bacteria</taxon>
        <taxon>Pseudomonadati</taxon>
        <taxon>Pseudomonadota</taxon>
        <taxon>Alphaproteobacteria</taxon>
        <taxon>Rhodobacterales</taxon>
        <taxon>Roseobacteraceae</taxon>
        <taxon>Roseovarius</taxon>
    </lineage>
</organism>
<feature type="non-terminal residue" evidence="2">
    <location>
        <position position="70"/>
    </location>
</feature>
<gene>
    <name evidence="2" type="ORF">DCS45_17340</name>
</gene>
<name>A0A348WGF6_9RHOB</name>